<sequence length="87" mass="9571">MLEDACSKAIPVVLYMLAWMSVAVITIISLLALSGGAFAILLHFSGFADTENLEFREWDKEEVPGASTRAYSTAVALDTDYQTHRDD</sequence>
<dbReference type="Proteomes" id="UP001055172">
    <property type="component" value="Unassembled WGS sequence"/>
</dbReference>
<organism evidence="2 3">
    <name type="scientific">Colletotrichum liriopes</name>
    <dbReference type="NCBI Taxonomy" id="708192"/>
    <lineage>
        <taxon>Eukaryota</taxon>
        <taxon>Fungi</taxon>
        <taxon>Dikarya</taxon>
        <taxon>Ascomycota</taxon>
        <taxon>Pezizomycotina</taxon>
        <taxon>Sordariomycetes</taxon>
        <taxon>Hypocreomycetidae</taxon>
        <taxon>Glomerellales</taxon>
        <taxon>Glomerellaceae</taxon>
        <taxon>Colletotrichum</taxon>
        <taxon>Colletotrichum spaethianum species complex</taxon>
    </lineage>
</organism>
<dbReference type="AlphaFoldDB" id="A0AA37GDJ7"/>
<keyword evidence="1" id="KW-0812">Transmembrane</keyword>
<feature type="transmembrane region" description="Helical" evidence="1">
    <location>
        <begin position="12"/>
        <end position="44"/>
    </location>
</feature>
<evidence type="ECO:0000313" key="3">
    <source>
        <dbReference type="Proteomes" id="UP001055172"/>
    </source>
</evidence>
<evidence type="ECO:0000256" key="1">
    <source>
        <dbReference type="SAM" id="Phobius"/>
    </source>
</evidence>
<gene>
    <name evidence="2" type="ORF">ColLi_01528</name>
</gene>
<keyword evidence="3" id="KW-1185">Reference proteome</keyword>
<evidence type="ECO:0000313" key="2">
    <source>
        <dbReference type="EMBL" id="GJC78690.1"/>
    </source>
</evidence>
<keyword evidence="1" id="KW-1133">Transmembrane helix</keyword>
<comment type="caution">
    <text evidence="2">The sequence shown here is derived from an EMBL/GenBank/DDBJ whole genome shotgun (WGS) entry which is preliminary data.</text>
</comment>
<keyword evidence="1" id="KW-0472">Membrane</keyword>
<name>A0AA37GDJ7_9PEZI</name>
<proteinExistence type="predicted"/>
<protein>
    <submittedName>
        <fullName evidence="2">Uncharacterized protein</fullName>
    </submittedName>
</protein>
<accession>A0AA37GDJ7</accession>
<reference evidence="2 3" key="1">
    <citation type="submission" date="2021-07" db="EMBL/GenBank/DDBJ databases">
        <title>Genome data of Colletotrichum spaethianum.</title>
        <authorList>
            <person name="Utami Y.D."/>
            <person name="Hiruma K."/>
        </authorList>
    </citation>
    <scope>NUCLEOTIDE SEQUENCE [LARGE SCALE GENOMIC DNA]</scope>
    <source>
        <strain evidence="2 3">MAFF 242679</strain>
    </source>
</reference>
<dbReference type="EMBL" id="BPPX01000003">
    <property type="protein sequence ID" value="GJC78690.1"/>
    <property type="molecule type" value="Genomic_DNA"/>
</dbReference>